<evidence type="ECO:0000313" key="1">
    <source>
        <dbReference type="EMBL" id="CEK78910.1"/>
    </source>
</evidence>
<dbReference type="EMBL" id="HACG01032045">
    <property type="protein sequence ID" value="CEK78910.1"/>
    <property type="molecule type" value="Transcribed_RNA"/>
</dbReference>
<protein>
    <submittedName>
        <fullName evidence="1">Uncharacterized protein</fullName>
    </submittedName>
</protein>
<dbReference type="AlphaFoldDB" id="A0A0B7AG55"/>
<name>A0A0B7AG55_9EUPU</name>
<reference evidence="1" key="1">
    <citation type="submission" date="2014-12" db="EMBL/GenBank/DDBJ databases">
        <title>Insight into the proteome of Arion vulgaris.</title>
        <authorList>
            <person name="Aradska J."/>
            <person name="Bulat T."/>
            <person name="Smidak R."/>
            <person name="Sarate P."/>
            <person name="Gangsoo J."/>
            <person name="Sialana F."/>
            <person name="Bilban M."/>
            <person name="Lubec G."/>
        </authorList>
    </citation>
    <scope>NUCLEOTIDE SEQUENCE</scope>
    <source>
        <tissue evidence="1">Skin</tissue>
    </source>
</reference>
<gene>
    <name evidence="1" type="primary">ORF112506</name>
</gene>
<sequence>MNKLSPMSATNCEYSLVSTMDLDEIYADSNKHQPMPWEDNMGMTVTSGHVVLKK</sequence>
<feature type="non-terminal residue" evidence="1">
    <location>
        <position position="54"/>
    </location>
</feature>
<accession>A0A0B7AG55</accession>
<proteinExistence type="predicted"/>
<organism evidence="1">
    <name type="scientific">Arion vulgaris</name>
    <dbReference type="NCBI Taxonomy" id="1028688"/>
    <lineage>
        <taxon>Eukaryota</taxon>
        <taxon>Metazoa</taxon>
        <taxon>Spiralia</taxon>
        <taxon>Lophotrochozoa</taxon>
        <taxon>Mollusca</taxon>
        <taxon>Gastropoda</taxon>
        <taxon>Heterobranchia</taxon>
        <taxon>Euthyneura</taxon>
        <taxon>Panpulmonata</taxon>
        <taxon>Eupulmonata</taxon>
        <taxon>Stylommatophora</taxon>
        <taxon>Helicina</taxon>
        <taxon>Arionoidea</taxon>
        <taxon>Arionidae</taxon>
        <taxon>Arion</taxon>
    </lineage>
</organism>